<dbReference type="PANTHER" id="PTHR43265:SF1">
    <property type="entry name" value="ESTERASE ESTD"/>
    <property type="match status" value="1"/>
</dbReference>
<evidence type="ECO:0000256" key="1">
    <source>
        <dbReference type="SAM" id="SignalP"/>
    </source>
</evidence>
<dbReference type="Pfam" id="PF12146">
    <property type="entry name" value="Hydrolase_4"/>
    <property type="match status" value="1"/>
</dbReference>
<dbReference type="InterPro" id="IPR022742">
    <property type="entry name" value="Hydrolase_4"/>
</dbReference>
<feature type="domain" description="Serine aminopeptidase S33" evidence="2">
    <location>
        <begin position="74"/>
        <end position="269"/>
    </location>
</feature>
<reference evidence="3 4" key="1">
    <citation type="submission" date="2023-09" db="EMBL/GenBank/DDBJ databases">
        <authorList>
            <person name="Rey-Velasco X."/>
        </authorList>
    </citation>
    <scope>NUCLEOTIDE SEQUENCE [LARGE SCALE GENOMIC DNA]</scope>
    <source>
        <strain evidence="3 4">F363</strain>
    </source>
</reference>
<feature type="signal peptide" evidence="1">
    <location>
        <begin position="1"/>
        <end position="19"/>
    </location>
</feature>
<keyword evidence="3" id="KW-0378">Hydrolase</keyword>
<keyword evidence="4" id="KW-1185">Reference proteome</keyword>
<evidence type="ECO:0000313" key="3">
    <source>
        <dbReference type="EMBL" id="MDT0642974.1"/>
    </source>
</evidence>
<accession>A0ABU3C9I5</accession>
<dbReference type="RefSeq" id="WP_311534596.1">
    <property type="nucleotide sequence ID" value="NZ_JAVRHQ010000009.1"/>
</dbReference>
<evidence type="ECO:0000259" key="2">
    <source>
        <dbReference type="Pfam" id="PF12146"/>
    </source>
</evidence>
<dbReference type="Gene3D" id="3.40.50.1820">
    <property type="entry name" value="alpha/beta hydrolase"/>
    <property type="match status" value="1"/>
</dbReference>
<feature type="chain" id="PRO_5046039699" evidence="1">
    <location>
        <begin position="20"/>
        <end position="310"/>
    </location>
</feature>
<name>A0ABU3C9I5_9FLAO</name>
<dbReference type="InterPro" id="IPR029058">
    <property type="entry name" value="AB_hydrolase_fold"/>
</dbReference>
<dbReference type="SUPFAM" id="SSF53474">
    <property type="entry name" value="alpha/beta-Hydrolases"/>
    <property type="match status" value="1"/>
</dbReference>
<dbReference type="Proteomes" id="UP001262889">
    <property type="component" value="Unassembled WGS sequence"/>
</dbReference>
<proteinExistence type="predicted"/>
<protein>
    <submittedName>
        <fullName evidence="3">Alpha/beta hydrolase</fullName>
    </submittedName>
</protein>
<sequence>MIKKTAIFILMIFAQTGWAQELFKEEEIAINPVIDGTLTVPVEGQASSLVILIAGSGSTDRNCNQPMMKNDALKKTAHELAENGIATFRYDKRILKMSRAQMKDEDIRFDDFVEDAEAILDYFNGKFDHLVVAGHSQGSLVGMLAAKDKADAFISIAGAGQSIDKILVEQIGKQMPQLKENMQTAFQEIKENGSTSNYHPLLESIFSPGLQPFLASWIKYNPAVEIAELDIPVLIINGTADIQISEEEAKILHQALPSSELVIIENMNHIFREIKEEDNLFNFKTYNEPQRPLHPEFIPAITAFVKSVEQ</sequence>
<keyword evidence="1" id="KW-0732">Signal</keyword>
<evidence type="ECO:0000313" key="4">
    <source>
        <dbReference type="Proteomes" id="UP001262889"/>
    </source>
</evidence>
<organism evidence="3 4">
    <name type="scientific">Autumnicola tepida</name>
    <dbReference type="NCBI Taxonomy" id="3075595"/>
    <lineage>
        <taxon>Bacteria</taxon>
        <taxon>Pseudomonadati</taxon>
        <taxon>Bacteroidota</taxon>
        <taxon>Flavobacteriia</taxon>
        <taxon>Flavobacteriales</taxon>
        <taxon>Flavobacteriaceae</taxon>
        <taxon>Autumnicola</taxon>
    </lineage>
</organism>
<dbReference type="GO" id="GO:0016787">
    <property type="term" value="F:hydrolase activity"/>
    <property type="evidence" value="ECO:0007669"/>
    <property type="project" value="UniProtKB-KW"/>
</dbReference>
<dbReference type="PANTHER" id="PTHR43265">
    <property type="entry name" value="ESTERASE ESTD"/>
    <property type="match status" value="1"/>
</dbReference>
<dbReference type="InterPro" id="IPR053145">
    <property type="entry name" value="AB_hydrolase_Est10"/>
</dbReference>
<comment type="caution">
    <text evidence="3">The sequence shown here is derived from an EMBL/GenBank/DDBJ whole genome shotgun (WGS) entry which is preliminary data.</text>
</comment>
<gene>
    <name evidence="3" type="ORF">RM553_09035</name>
</gene>
<dbReference type="EMBL" id="JAVRHQ010000009">
    <property type="protein sequence ID" value="MDT0642974.1"/>
    <property type="molecule type" value="Genomic_DNA"/>
</dbReference>